<organism evidence="2 3">
    <name type="scientific">Myxococcus landrumensis</name>
    <dbReference type="NCBI Taxonomy" id="2813577"/>
    <lineage>
        <taxon>Bacteria</taxon>
        <taxon>Pseudomonadati</taxon>
        <taxon>Myxococcota</taxon>
        <taxon>Myxococcia</taxon>
        <taxon>Myxococcales</taxon>
        <taxon>Cystobacterineae</taxon>
        <taxon>Myxococcaceae</taxon>
        <taxon>Myxococcus</taxon>
    </lineage>
</organism>
<feature type="transmembrane region" description="Helical" evidence="1">
    <location>
        <begin position="120"/>
        <end position="144"/>
    </location>
</feature>
<evidence type="ECO:0008006" key="4">
    <source>
        <dbReference type="Google" id="ProtNLM"/>
    </source>
</evidence>
<keyword evidence="3" id="KW-1185">Reference proteome</keyword>
<evidence type="ECO:0000313" key="3">
    <source>
        <dbReference type="Proteomes" id="UP000663090"/>
    </source>
</evidence>
<evidence type="ECO:0000256" key="1">
    <source>
        <dbReference type="SAM" id="Phobius"/>
    </source>
</evidence>
<keyword evidence="1" id="KW-0472">Membrane</keyword>
<feature type="transmembrane region" description="Helical" evidence="1">
    <location>
        <begin position="88"/>
        <end position="108"/>
    </location>
</feature>
<dbReference type="RefSeq" id="WP_206713333.1">
    <property type="nucleotide sequence ID" value="NZ_CP071091.1"/>
</dbReference>
<protein>
    <recommendedName>
        <fullName evidence="4">Lipoprotein</fullName>
    </recommendedName>
</protein>
<feature type="transmembrane region" description="Helical" evidence="1">
    <location>
        <begin position="20"/>
        <end position="39"/>
    </location>
</feature>
<evidence type="ECO:0000313" key="2">
    <source>
        <dbReference type="EMBL" id="QSQ11586.1"/>
    </source>
</evidence>
<accession>A0ABX7MZ75</accession>
<proteinExistence type="predicted"/>
<gene>
    <name evidence="2" type="ORF">JY572_24695</name>
</gene>
<sequence>MIEPSPELLPRKLRPWGMVLWILAVHPLGVGLSRLLFWIDLSRTGTSFSLEGPSYLLATAIAGIPLGLFAVFALALRPVAASRPSLRFALKAGMVAFLVTSLVAQVIACKGAVADAQGGLLFLFLPLYAAVLSAVFMVLVYGLARLRGP</sequence>
<keyword evidence="1" id="KW-1133">Transmembrane helix</keyword>
<keyword evidence="1" id="KW-0812">Transmembrane</keyword>
<feature type="transmembrane region" description="Helical" evidence="1">
    <location>
        <begin position="54"/>
        <end position="76"/>
    </location>
</feature>
<dbReference type="EMBL" id="CP071091">
    <property type="protein sequence ID" value="QSQ11586.1"/>
    <property type="molecule type" value="Genomic_DNA"/>
</dbReference>
<dbReference type="Proteomes" id="UP000663090">
    <property type="component" value="Chromosome"/>
</dbReference>
<reference evidence="2 3" key="1">
    <citation type="submission" date="2021-02" db="EMBL/GenBank/DDBJ databases">
        <title>De Novo genome assembly of isolated myxobacteria.</title>
        <authorList>
            <person name="Stevens D.C."/>
        </authorList>
    </citation>
    <scope>NUCLEOTIDE SEQUENCE [LARGE SCALE GENOMIC DNA]</scope>
    <source>
        <strain evidence="2 3">SCHIC003</strain>
    </source>
</reference>
<name>A0ABX7MZ75_9BACT</name>